<evidence type="ECO:0000256" key="9">
    <source>
        <dbReference type="ARBA" id="ARBA00022842"/>
    </source>
</evidence>
<dbReference type="PRINTS" id="PR00990">
    <property type="entry name" value="RIBOKINASE"/>
</dbReference>
<evidence type="ECO:0000256" key="12">
    <source>
        <dbReference type="HAMAP-Rule" id="MF_01987"/>
    </source>
</evidence>
<evidence type="ECO:0000313" key="15">
    <source>
        <dbReference type="Proteomes" id="UP000185557"/>
    </source>
</evidence>
<evidence type="ECO:0000256" key="2">
    <source>
        <dbReference type="ARBA" id="ARBA00012035"/>
    </source>
</evidence>
<feature type="binding site" evidence="12">
    <location>
        <begin position="17"/>
        <end position="19"/>
    </location>
    <ligand>
        <name>substrate</name>
    </ligand>
</feature>
<reference evidence="14 15" key="1">
    <citation type="submission" date="2016-11" db="EMBL/GenBank/DDBJ databases">
        <title>Draft Genome Sequences of Nine Cyanobacterial Strains from Diverse Habitats.</title>
        <authorList>
            <person name="Zhu T."/>
            <person name="Hou S."/>
            <person name="Lu X."/>
            <person name="Hess W.R."/>
        </authorList>
    </citation>
    <scope>NUCLEOTIDE SEQUENCE [LARGE SCALE GENOMIC DNA]</scope>
    <source>
        <strain evidence="14 15">NIES-30</strain>
    </source>
</reference>
<keyword evidence="5 12" id="KW-0479">Metal-binding</keyword>
<feature type="binding site" evidence="12">
    <location>
        <position position="294"/>
    </location>
    <ligand>
        <name>K(+)</name>
        <dbReference type="ChEBI" id="CHEBI:29103"/>
    </ligand>
</feature>
<feature type="binding site" evidence="12">
    <location>
        <position position="283"/>
    </location>
    <ligand>
        <name>ATP</name>
        <dbReference type="ChEBI" id="CHEBI:30616"/>
    </ligand>
</feature>
<protein>
    <recommendedName>
        <fullName evidence="3 12">Ribokinase</fullName>
        <shortName evidence="12">RK</shortName>
        <ecNumber evidence="2 12">2.7.1.15</ecNumber>
    </recommendedName>
</protein>
<evidence type="ECO:0000256" key="4">
    <source>
        <dbReference type="ARBA" id="ARBA00022679"/>
    </source>
</evidence>
<feature type="active site" description="Proton acceptor" evidence="12">
    <location>
        <position position="259"/>
    </location>
</feature>
<keyword evidence="8 12" id="KW-0067">ATP-binding</keyword>
<keyword evidence="4 12" id="KW-0808">Transferase</keyword>
<keyword evidence="6 12" id="KW-0547">Nucleotide-binding</keyword>
<dbReference type="PROSITE" id="PS00584">
    <property type="entry name" value="PFKB_KINASES_2"/>
    <property type="match status" value="1"/>
</dbReference>
<keyword evidence="12" id="KW-0963">Cytoplasm</keyword>
<dbReference type="Pfam" id="PF00294">
    <property type="entry name" value="PfkB"/>
    <property type="match status" value="1"/>
</dbReference>
<dbReference type="InterPro" id="IPR011611">
    <property type="entry name" value="PfkB_dom"/>
</dbReference>
<dbReference type="NCBIfam" id="TIGR02152">
    <property type="entry name" value="D_ribokin_bact"/>
    <property type="match status" value="1"/>
</dbReference>
<dbReference type="GO" id="GO:0004747">
    <property type="term" value="F:ribokinase activity"/>
    <property type="evidence" value="ECO:0007669"/>
    <property type="project" value="UniProtKB-UniRule"/>
</dbReference>
<feature type="binding site" evidence="12">
    <location>
        <begin position="227"/>
        <end position="232"/>
    </location>
    <ligand>
        <name>ATP</name>
        <dbReference type="ChEBI" id="CHEBI:30616"/>
    </ligand>
</feature>
<evidence type="ECO:0000256" key="10">
    <source>
        <dbReference type="ARBA" id="ARBA00022958"/>
    </source>
</evidence>
<feature type="binding site" evidence="12">
    <location>
        <begin position="45"/>
        <end position="49"/>
    </location>
    <ligand>
        <name>substrate</name>
    </ligand>
</feature>
<dbReference type="GO" id="GO:0019303">
    <property type="term" value="P:D-ribose catabolic process"/>
    <property type="evidence" value="ECO:0007669"/>
    <property type="project" value="UniProtKB-UniRule"/>
</dbReference>
<comment type="caution">
    <text evidence="12">Lacks conserved residue(s) required for the propagation of feature annotation.</text>
</comment>
<comment type="caution">
    <text evidence="14">The sequence shown here is derived from an EMBL/GenBank/DDBJ whole genome shotgun (WGS) entry which is preliminary data.</text>
</comment>
<name>A0A1U7J4J0_9CYAN</name>
<dbReference type="GO" id="GO:0046872">
    <property type="term" value="F:metal ion binding"/>
    <property type="evidence" value="ECO:0007669"/>
    <property type="project" value="UniProtKB-KW"/>
</dbReference>
<keyword evidence="10 12" id="KW-0630">Potassium</keyword>
<feature type="binding site" evidence="12">
    <location>
        <position position="292"/>
    </location>
    <ligand>
        <name>K(+)</name>
        <dbReference type="ChEBI" id="CHEBI:29103"/>
    </ligand>
</feature>
<dbReference type="InterPro" id="IPR011877">
    <property type="entry name" value="Ribokinase"/>
</dbReference>
<dbReference type="HAMAP" id="MF_01987">
    <property type="entry name" value="Ribokinase"/>
    <property type="match status" value="1"/>
</dbReference>
<dbReference type="EMBL" id="MRCG01000009">
    <property type="protein sequence ID" value="OKH47477.1"/>
    <property type="molecule type" value="Genomic_DNA"/>
</dbReference>
<dbReference type="InterPro" id="IPR002173">
    <property type="entry name" value="Carboh/pur_kinase_PfkB_CS"/>
</dbReference>
<comment type="activity regulation">
    <text evidence="12">Activated by a monovalent cation that binds near, but not in, the active site. The most likely occupant of the site in vivo is potassium. Ion binding induces a conformational change that may alter substrate affinity.</text>
</comment>
<dbReference type="Proteomes" id="UP000185557">
    <property type="component" value="Unassembled WGS sequence"/>
</dbReference>
<feature type="binding site" evidence="12">
    <location>
        <position position="191"/>
    </location>
    <ligand>
        <name>ATP</name>
        <dbReference type="ChEBI" id="CHEBI:30616"/>
    </ligand>
</feature>
<evidence type="ECO:0000313" key="14">
    <source>
        <dbReference type="EMBL" id="OKH47477.1"/>
    </source>
</evidence>
<feature type="binding site" evidence="12">
    <location>
        <position position="253"/>
    </location>
    <ligand>
        <name>K(+)</name>
        <dbReference type="ChEBI" id="CHEBI:29103"/>
    </ligand>
</feature>
<dbReference type="RefSeq" id="WP_073608954.1">
    <property type="nucleotide sequence ID" value="NZ_MRCG01000009.1"/>
</dbReference>
<organism evidence="14 15">
    <name type="scientific">Phormidium tenue NIES-30</name>
    <dbReference type="NCBI Taxonomy" id="549789"/>
    <lineage>
        <taxon>Bacteria</taxon>
        <taxon>Bacillati</taxon>
        <taxon>Cyanobacteriota</taxon>
        <taxon>Cyanophyceae</taxon>
        <taxon>Oscillatoriophycideae</taxon>
        <taxon>Oscillatoriales</taxon>
        <taxon>Oscillatoriaceae</taxon>
        <taxon>Phormidium</taxon>
    </lineage>
</organism>
<comment type="pathway">
    <text evidence="12">Carbohydrate metabolism; D-ribose degradation; D-ribose 5-phosphate from beta-D-ribopyranose: step 2/2.</text>
</comment>
<keyword evidence="7 12" id="KW-0418">Kinase</keyword>
<feature type="binding site" evidence="12">
    <location>
        <position position="146"/>
    </location>
    <ligand>
        <name>substrate</name>
    </ligand>
</feature>
<evidence type="ECO:0000256" key="1">
    <source>
        <dbReference type="ARBA" id="ARBA00005380"/>
    </source>
</evidence>
<proteinExistence type="inferred from homology"/>
<dbReference type="GO" id="GO:0005524">
    <property type="term" value="F:ATP binding"/>
    <property type="evidence" value="ECO:0007669"/>
    <property type="project" value="UniProtKB-UniRule"/>
</dbReference>
<keyword evidence="9 12" id="KW-0460">Magnesium</keyword>
<dbReference type="EC" id="2.7.1.15" evidence="2 12"/>
<dbReference type="PANTHER" id="PTHR10584">
    <property type="entry name" value="SUGAR KINASE"/>
    <property type="match status" value="1"/>
</dbReference>
<dbReference type="InterPro" id="IPR029056">
    <property type="entry name" value="Ribokinase-like"/>
</dbReference>
<comment type="cofactor">
    <cofactor evidence="12">
        <name>Mg(2+)</name>
        <dbReference type="ChEBI" id="CHEBI:18420"/>
    </cofactor>
    <text evidence="12">Requires a divalent cation, most likely magnesium in vivo, as an electrophilic catalyst to aid phosphoryl group transfer. It is the chelate of the metal and the nucleotide that is the actual substrate.</text>
</comment>
<dbReference type="PANTHER" id="PTHR10584:SF166">
    <property type="entry name" value="RIBOKINASE"/>
    <property type="match status" value="1"/>
</dbReference>
<comment type="similarity">
    <text evidence="12">Belongs to the carbohydrate kinase PfkB family. Ribokinase subfamily.</text>
</comment>
<evidence type="ECO:0000256" key="8">
    <source>
        <dbReference type="ARBA" id="ARBA00022840"/>
    </source>
</evidence>
<dbReference type="STRING" id="549789.NIES30_13535"/>
<gene>
    <name evidence="12" type="primary">rbsK</name>
    <name evidence="14" type="ORF">NIES30_13535</name>
</gene>
<evidence type="ECO:0000259" key="13">
    <source>
        <dbReference type="Pfam" id="PF00294"/>
    </source>
</evidence>
<dbReference type="SUPFAM" id="SSF53613">
    <property type="entry name" value="Ribokinase-like"/>
    <property type="match status" value="1"/>
</dbReference>
<feature type="domain" description="Carbohydrate kinase PfkB" evidence="13">
    <location>
        <begin position="10"/>
        <end position="301"/>
    </location>
</feature>
<evidence type="ECO:0000256" key="3">
    <source>
        <dbReference type="ARBA" id="ARBA00016943"/>
    </source>
</evidence>
<accession>A0A1U7J4J0</accession>
<keyword evidence="15" id="KW-1185">Reference proteome</keyword>
<dbReference type="Gene3D" id="3.40.1190.20">
    <property type="match status" value="1"/>
</dbReference>
<evidence type="ECO:0000256" key="5">
    <source>
        <dbReference type="ARBA" id="ARBA00022723"/>
    </source>
</evidence>
<feature type="binding site" evidence="12">
    <location>
        <begin position="258"/>
        <end position="259"/>
    </location>
    <ligand>
        <name>ATP</name>
        <dbReference type="ChEBI" id="CHEBI:30616"/>
    </ligand>
</feature>
<comment type="function">
    <text evidence="12">Catalyzes the phosphorylation of ribose at O-5 in a reaction requiring ATP and magnesium. The resulting D-ribose-5-phosphate can then be used either for sythesis of nucleotides, histidine, and tryptophan, or as a component of the pentose phosphate pathway.</text>
</comment>
<evidence type="ECO:0000256" key="6">
    <source>
        <dbReference type="ARBA" id="ARBA00022741"/>
    </source>
</evidence>
<comment type="similarity">
    <text evidence="1">Belongs to the carbohydrate kinase pfkB family.</text>
</comment>
<keyword evidence="11 12" id="KW-0119">Carbohydrate metabolism</keyword>
<dbReference type="AlphaFoldDB" id="A0A1U7J4J0"/>
<comment type="subcellular location">
    <subcellularLocation>
        <location evidence="12">Cytoplasm</location>
    </subcellularLocation>
</comment>
<comment type="catalytic activity">
    <reaction evidence="12">
        <text>D-ribose + ATP = D-ribose 5-phosphate + ADP + H(+)</text>
        <dbReference type="Rhea" id="RHEA:13697"/>
        <dbReference type="ChEBI" id="CHEBI:15378"/>
        <dbReference type="ChEBI" id="CHEBI:30616"/>
        <dbReference type="ChEBI" id="CHEBI:47013"/>
        <dbReference type="ChEBI" id="CHEBI:78346"/>
        <dbReference type="ChEBI" id="CHEBI:456216"/>
        <dbReference type="EC" id="2.7.1.15"/>
    </reaction>
</comment>
<dbReference type="GO" id="GO:0005829">
    <property type="term" value="C:cytosol"/>
    <property type="evidence" value="ECO:0007669"/>
    <property type="project" value="TreeGrafter"/>
</dbReference>
<feature type="binding site" evidence="12">
    <location>
        <position position="255"/>
    </location>
    <ligand>
        <name>K(+)</name>
        <dbReference type="ChEBI" id="CHEBI:29103"/>
    </ligand>
</feature>
<feature type="binding site" evidence="12">
    <location>
        <position position="298"/>
    </location>
    <ligand>
        <name>K(+)</name>
        <dbReference type="ChEBI" id="CHEBI:29103"/>
    </ligand>
</feature>
<dbReference type="UniPathway" id="UPA00916">
    <property type="reaction ID" value="UER00889"/>
</dbReference>
<evidence type="ECO:0000256" key="7">
    <source>
        <dbReference type="ARBA" id="ARBA00022777"/>
    </source>
</evidence>
<dbReference type="InterPro" id="IPR002139">
    <property type="entry name" value="Ribo/fructo_kinase"/>
</dbReference>
<sequence>MTSNPLPKTIHVFGSLNMDLVCRTPYLPQPGETILGTQFETLPGGKGANQAVAAARLGAATTMVGRVGADDFGRQLIQGLQNAGVDASGVAVDGEVSTGVAAIAVDSVGQNTIVVIPGANGQISDGDVDRLTARLRPGDLVLLQFEVPLPLVMVAAKAAKTQGATVIVDPAPARTDLPPEFFRTVDILTPNQVEASQLTGMAVTDVATATEAAQQLVQRGVAIAIVKLGDQGVVVAENHRTFHQPALLVEAVDTVAAGDAFNGGLAVGLAEAMDIEEAVQFANAVAAAAVMVPGAQPSMPERSRVAALRIAL</sequence>
<evidence type="ECO:0000256" key="11">
    <source>
        <dbReference type="ARBA" id="ARBA00023277"/>
    </source>
</evidence>
<comment type="subunit">
    <text evidence="12">Homodimer.</text>
</comment>
<dbReference type="OrthoDB" id="9775849at2"/>
<feature type="binding site" evidence="12">
    <location>
        <position position="289"/>
    </location>
    <ligand>
        <name>K(+)</name>
        <dbReference type="ChEBI" id="CHEBI:29103"/>
    </ligand>
</feature>
<feature type="binding site" evidence="12">
    <location>
        <position position="259"/>
    </location>
    <ligand>
        <name>substrate</name>
    </ligand>
</feature>
<dbReference type="CDD" id="cd01174">
    <property type="entry name" value="ribokinase"/>
    <property type="match status" value="1"/>
</dbReference>